<accession>A0A2U2XBF0</accession>
<comment type="caution">
    <text evidence="3">The sequence shown here is derived from an EMBL/GenBank/DDBJ whole genome shotgun (WGS) entry which is preliminary data.</text>
</comment>
<sequence length="947" mass="102328">MDLKLCLDPIINYIQKYMKKNLLKGLMLFSAFAFGSNLNAQTYCDYTITSSSPKHINNFVTTGAIANINNVASGPGTTTPGYSDFTSTVLQSYETQTVDFTIEASNTSTYGVSIFIDWNNDFTFDPAEKVYGTTGYTSLPLSNSFTVPAGTAMGQYRMRVIAAYLGGGTPGPCGQSDAEAEDYTIEIVAAPSCLPPQNIYTSSLSATSAEIGWTEINTATSWNVEYGAAGFVPGNGTIVNGVTSNPYTFTVTPMSDFEFYVQSDCGNGDLSGWAGPFFFSNNYCDFTISSSSPQHINSFTTTGAVQDISNLNSGAGTTTAGYSDFSAIVLQAYETQIIDFTIEASNTSTYGTSIFVDLNNDFVFSPAEKVYTSSGYTSMPTSGSVMIPAGTPVGQYRMRVVSDYLGSTPSACSGSSAEAEDYTLEIVSPPSCLPVLDIDTVSTTTNAVELTWNELNSSTSWNIEYGISGFTPGTGTMVTATSNPFTVTGLNPSMQYDFYVQSDCGNGDLSTFRGPFSVYTACGIAIAPFYEGFNNAAQPQCWDNTSSTVSTSANNTWNFNDQGDYGAANNGRNAGEFTKVDGNSPYADSVMLVTPQIDIAQLNNPFLSFEWFSNNTNNPGDNVPLIIELFDGNSWNFIDTLKGDSPNWEFVNYDLSAYSNNIIQIRFMVNKSVTTSYSYYNDILLDEVRIDDCSDLGGVDGVLNVCRLDNTVNLNDNIIVKPNGGGEWSFLGEPSYLTQDSILTVTYLPTGSYEVFYVERTVCYDTTFATINVFGKSSAGNDGTISVCKNAPINLFEALSGNVDMGGQWFNYTNTLLPNSQPKAENLPGQYNYTYVANNGVCPADTAIVEVDVKADCDFLSVAEEMFTDISVYPNPTTSIINITNPANTASLKVEMLDMNGRIVLVENKALNNASNATLAIGHLEKGVYTLRVYNNEGQKTFKVVKQ</sequence>
<dbReference type="PROSITE" id="PS50853">
    <property type="entry name" value="FN3"/>
    <property type="match status" value="1"/>
</dbReference>
<evidence type="ECO:0000313" key="4">
    <source>
        <dbReference type="Proteomes" id="UP000245370"/>
    </source>
</evidence>
<dbReference type="Gene3D" id="2.60.40.10">
    <property type="entry name" value="Immunoglobulins"/>
    <property type="match status" value="1"/>
</dbReference>
<dbReference type="EMBL" id="QFRJ01000008">
    <property type="protein sequence ID" value="PWH85112.1"/>
    <property type="molecule type" value="Genomic_DNA"/>
</dbReference>
<proteinExistence type="predicted"/>
<dbReference type="InterPro" id="IPR026444">
    <property type="entry name" value="Secre_tail"/>
</dbReference>
<dbReference type="CDD" id="cd00063">
    <property type="entry name" value="FN3"/>
    <property type="match status" value="1"/>
</dbReference>
<dbReference type="SMART" id="SM00060">
    <property type="entry name" value="FN3"/>
    <property type="match status" value="2"/>
</dbReference>
<keyword evidence="4" id="KW-1185">Reference proteome</keyword>
<dbReference type="SUPFAM" id="SSF49265">
    <property type="entry name" value="Fibronectin type III"/>
    <property type="match status" value="2"/>
</dbReference>
<reference evidence="3 4" key="2">
    <citation type="submission" date="2018-05" db="EMBL/GenBank/DDBJ databases">
        <authorList>
            <person name="Lanie J.A."/>
            <person name="Ng W.-L."/>
            <person name="Kazmierczak K.M."/>
            <person name="Andrzejewski T.M."/>
            <person name="Davidsen T.M."/>
            <person name="Wayne K.J."/>
            <person name="Tettelin H."/>
            <person name="Glass J.I."/>
            <person name="Rusch D."/>
            <person name="Podicherti R."/>
            <person name="Tsui H.-C.T."/>
            <person name="Winkler M.E."/>
        </authorList>
    </citation>
    <scope>NUCLEOTIDE SEQUENCE [LARGE SCALE GENOMIC DNA]</scope>
    <source>
        <strain evidence="3 4">C305</strain>
    </source>
</reference>
<dbReference type="Pfam" id="PF18962">
    <property type="entry name" value="Por_Secre_tail"/>
    <property type="match status" value="1"/>
</dbReference>
<dbReference type="GO" id="GO:0005975">
    <property type="term" value="P:carbohydrate metabolic process"/>
    <property type="evidence" value="ECO:0007669"/>
    <property type="project" value="UniProtKB-ARBA"/>
</dbReference>
<evidence type="ECO:0000256" key="1">
    <source>
        <dbReference type="ARBA" id="ARBA00022729"/>
    </source>
</evidence>
<dbReference type="InterPro" id="IPR013783">
    <property type="entry name" value="Ig-like_fold"/>
</dbReference>
<gene>
    <name evidence="3" type="ORF">DIT68_10780</name>
</gene>
<dbReference type="InterPro" id="IPR003961">
    <property type="entry name" value="FN3_dom"/>
</dbReference>
<feature type="domain" description="Fibronectin type-III" evidence="2">
    <location>
        <begin position="434"/>
        <end position="523"/>
    </location>
</feature>
<dbReference type="NCBIfam" id="TIGR04183">
    <property type="entry name" value="Por_Secre_tail"/>
    <property type="match status" value="1"/>
</dbReference>
<dbReference type="Proteomes" id="UP000245370">
    <property type="component" value="Unassembled WGS sequence"/>
</dbReference>
<dbReference type="GO" id="GO:0004553">
    <property type="term" value="F:hydrolase activity, hydrolyzing O-glycosyl compounds"/>
    <property type="evidence" value="ECO:0007669"/>
    <property type="project" value="UniProtKB-ARBA"/>
</dbReference>
<dbReference type="SUPFAM" id="SSF49899">
    <property type="entry name" value="Concanavalin A-like lectins/glucanases"/>
    <property type="match status" value="1"/>
</dbReference>
<name>A0A2U2XBF0_9FLAO</name>
<dbReference type="Pfam" id="PF20009">
    <property type="entry name" value="GEVED"/>
    <property type="match status" value="2"/>
</dbReference>
<dbReference type="InterPro" id="IPR036116">
    <property type="entry name" value="FN3_sf"/>
</dbReference>
<keyword evidence="1" id="KW-0732">Signal</keyword>
<reference evidence="3 4" key="1">
    <citation type="submission" date="2018-05" db="EMBL/GenBank/DDBJ databases">
        <title>Brumimicrobium oceani sp. nov., isolated from coastal sediment.</title>
        <authorList>
            <person name="Kou Y."/>
        </authorList>
    </citation>
    <scope>NUCLEOTIDE SEQUENCE [LARGE SCALE GENOMIC DNA]</scope>
    <source>
        <strain evidence="3 4">C305</strain>
    </source>
</reference>
<organism evidence="3 4">
    <name type="scientific">Brumimicrobium oceani</name>
    <dbReference type="NCBI Taxonomy" id="2100725"/>
    <lineage>
        <taxon>Bacteria</taxon>
        <taxon>Pseudomonadati</taxon>
        <taxon>Bacteroidota</taxon>
        <taxon>Flavobacteriia</taxon>
        <taxon>Flavobacteriales</taxon>
        <taxon>Crocinitomicaceae</taxon>
        <taxon>Brumimicrobium</taxon>
    </lineage>
</organism>
<evidence type="ECO:0000313" key="3">
    <source>
        <dbReference type="EMBL" id="PWH85112.1"/>
    </source>
</evidence>
<protein>
    <recommendedName>
        <fullName evidence="2">Fibronectin type-III domain-containing protein</fullName>
    </recommendedName>
</protein>
<evidence type="ECO:0000259" key="2">
    <source>
        <dbReference type="PROSITE" id="PS50853"/>
    </source>
</evidence>
<dbReference type="InterPro" id="IPR013320">
    <property type="entry name" value="ConA-like_dom_sf"/>
</dbReference>
<dbReference type="InterPro" id="IPR045474">
    <property type="entry name" value="GEVED"/>
</dbReference>
<dbReference type="AlphaFoldDB" id="A0A2U2XBF0"/>